<dbReference type="Proteomes" id="UP000294911">
    <property type="component" value="Unassembled WGS sequence"/>
</dbReference>
<dbReference type="PANTHER" id="PTHR43811">
    <property type="entry name" value="FKBP-TYPE PEPTIDYL-PROLYL CIS-TRANS ISOMERASE FKPA"/>
    <property type="match status" value="1"/>
</dbReference>
<dbReference type="InterPro" id="IPR001179">
    <property type="entry name" value="PPIase_FKBP_dom"/>
</dbReference>
<evidence type="ECO:0000256" key="3">
    <source>
        <dbReference type="ARBA" id="ARBA00023110"/>
    </source>
</evidence>
<dbReference type="EMBL" id="SLXQ01000014">
    <property type="protein sequence ID" value="TCP46222.1"/>
    <property type="molecule type" value="Genomic_DNA"/>
</dbReference>
<protein>
    <recommendedName>
        <fullName evidence="6">Peptidyl-prolyl cis-trans isomerase</fullName>
        <ecNumber evidence="6">5.2.1.8</ecNumber>
    </recommendedName>
</protein>
<dbReference type="InterPro" id="IPR046357">
    <property type="entry name" value="PPIase_dom_sf"/>
</dbReference>
<comment type="caution">
    <text evidence="9">The sequence shown here is derived from an EMBL/GenBank/DDBJ whole genome shotgun (WGS) entry which is preliminary data.</text>
</comment>
<comment type="similarity">
    <text evidence="2 6">Belongs to the FKBP-type PPIase family.</text>
</comment>
<sequence length="177" mass="18532">MASVALVGCTPDEQDSPEQARSTATAGSEQQAEQGGTESAQPCTAEDIEVSGEAGQEPDITLPEDCAPPTELISEELTPGSGPGVQEGDNVTVNYKLVAWSDQQEKDNSWDRGEPFTVEGVGSGQVIPGWDQGLIGIRQGERKLLAIPPELGYGPQGQGEIGPDETLVFVVDVVRVG</sequence>
<evidence type="ECO:0000256" key="6">
    <source>
        <dbReference type="RuleBase" id="RU003915"/>
    </source>
</evidence>
<dbReference type="GO" id="GO:0003755">
    <property type="term" value="F:peptidyl-prolyl cis-trans isomerase activity"/>
    <property type="evidence" value="ECO:0007669"/>
    <property type="project" value="UniProtKB-UniRule"/>
</dbReference>
<comment type="catalytic activity">
    <reaction evidence="1 5 6">
        <text>[protein]-peptidylproline (omega=180) = [protein]-peptidylproline (omega=0)</text>
        <dbReference type="Rhea" id="RHEA:16237"/>
        <dbReference type="Rhea" id="RHEA-COMP:10747"/>
        <dbReference type="Rhea" id="RHEA-COMP:10748"/>
        <dbReference type="ChEBI" id="CHEBI:83833"/>
        <dbReference type="ChEBI" id="CHEBI:83834"/>
        <dbReference type="EC" id="5.2.1.8"/>
    </reaction>
</comment>
<organism evidence="9 10">
    <name type="scientific">Tamaricihabitans halophyticus</name>
    <dbReference type="NCBI Taxonomy" id="1262583"/>
    <lineage>
        <taxon>Bacteria</taxon>
        <taxon>Bacillati</taxon>
        <taxon>Actinomycetota</taxon>
        <taxon>Actinomycetes</taxon>
        <taxon>Pseudonocardiales</taxon>
        <taxon>Pseudonocardiaceae</taxon>
        <taxon>Tamaricihabitans</taxon>
    </lineage>
</organism>
<dbReference type="PROSITE" id="PS50059">
    <property type="entry name" value="FKBP_PPIASE"/>
    <property type="match status" value="1"/>
</dbReference>
<evidence type="ECO:0000256" key="2">
    <source>
        <dbReference type="ARBA" id="ARBA00006577"/>
    </source>
</evidence>
<evidence type="ECO:0000313" key="9">
    <source>
        <dbReference type="EMBL" id="TCP46222.1"/>
    </source>
</evidence>
<keyword evidence="3 5" id="KW-0697">Rotamase</keyword>
<evidence type="ECO:0000256" key="1">
    <source>
        <dbReference type="ARBA" id="ARBA00000971"/>
    </source>
</evidence>
<dbReference type="PANTHER" id="PTHR43811:SF19">
    <property type="entry name" value="39 KDA FK506-BINDING NUCLEAR PROTEIN"/>
    <property type="match status" value="1"/>
</dbReference>
<keyword evidence="4 5" id="KW-0413">Isomerase</keyword>
<gene>
    <name evidence="9" type="ORF">EV191_11419</name>
</gene>
<dbReference type="AlphaFoldDB" id="A0A4R2QB85"/>
<dbReference type="Gene3D" id="3.10.50.40">
    <property type="match status" value="1"/>
</dbReference>
<evidence type="ECO:0000256" key="4">
    <source>
        <dbReference type="ARBA" id="ARBA00023235"/>
    </source>
</evidence>
<evidence type="ECO:0000259" key="8">
    <source>
        <dbReference type="PROSITE" id="PS50059"/>
    </source>
</evidence>
<name>A0A4R2QB85_9PSEU</name>
<feature type="domain" description="PPIase FKBP-type" evidence="8">
    <location>
        <begin position="88"/>
        <end position="177"/>
    </location>
</feature>
<feature type="compositionally biased region" description="Polar residues" evidence="7">
    <location>
        <begin position="17"/>
        <end position="42"/>
    </location>
</feature>
<proteinExistence type="inferred from homology"/>
<reference evidence="9 10" key="1">
    <citation type="submission" date="2019-03" db="EMBL/GenBank/DDBJ databases">
        <title>Genomic Encyclopedia of Type Strains, Phase IV (KMG-IV): sequencing the most valuable type-strain genomes for metagenomic binning, comparative biology and taxonomic classification.</title>
        <authorList>
            <person name="Goeker M."/>
        </authorList>
    </citation>
    <scope>NUCLEOTIDE SEQUENCE [LARGE SCALE GENOMIC DNA]</scope>
    <source>
        <strain evidence="9 10">DSM 45765</strain>
    </source>
</reference>
<evidence type="ECO:0000313" key="10">
    <source>
        <dbReference type="Proteomes" id="UP000294911"/>
    </source>
</evidence>
<feature type="region of interest" description="Disordered" evidence="7">
    <location>
        <begin position="1"/>
        <end position="88"/>
    </location>
</feature>
<accession>A0A4R2QB85</accession>
<dbReference type="SUPFAM" id="SSF54534">
    <property type="entry name" value="FKBP-like"/>
    <property type="match status" value="1"/>
</dbReference>
<dbReference type="Pfam" id="PF00254">
    <property type="entry name" value="FKBP_C"/>
    <property type="match status" value="1"/>
</dbReference>
<evidence type="ECO:0000256" key="7">
    <source>
        <dbReference type="SAM" id="MobiDB-lite"/>
    </source>
</evidence>
<dbReference type="EC" id="5.2.1.8" evidence="6"/>
<evidence type="ECO:0000256" key="5">
    <source>
        <dbReference type="PROSITE-ProRule" id="PRU00277"/>
    </source>
</evidence>
<keyword evidence="10" id="KW-1185">Reference proteome</keyword>